<keyword evidence="3" id="KW-1185">Reference proteome</keyword>
<dbReference type="Proteomes" id="UP001152622">
    <property type="component" value="Chromosome 3"/>
</dbReference>
<dbReference type="OrthoDB" id="10050977at2759"/>
<gene>
    <name evidence="2" type="ORF">SKAU_G00094920</name>
</gene>
<dbReference type="EMBL" id="JAINUF010000003">
    <property type="protein sequence ID" value="KAJ8369464.1"/>
    <property type="molecule type" value="Genomic_DNA"/>
</dbReference>
<name>A0A9Q1FY00_SYNKA</name>
<sequence length="246" mass="27470">MVERILEQAPAIRRVLADDRQHQHLNLKWQDIHILESVNAALKPVADFTDVLSGESYVTVSSVKPVLHLLTGNLLSPSQSDTILTKNLKNKICSILEEKYRAPELQNLLNKAALLDPRYKGNGGDCDETKDAILQEILHVREDGEEGGDQGRAGASTGADDESTPPAPKKMKLGELFKKRKGPSQTTAPVPKRVRADTEMTRYLQEEENMLAYNKKRSCYGNIDRFVGHTIQHECKPTVVDDYLIA</sequence>
<proteinExistence type="predicted"/>
<dbReference type="AlphaFoldDB" id="A0A9Q1FY00"/>
<protein>
    <submittedName>
        <fullName evidence="2">Uncharacterized protein</fullName>
    </submittedName>
</protein>
<evidence type="ECO:0000313" key="3">
    <source>
        <dbReference type="Proteomes" id="UP001152622"/>
    </source>
</evidence>
<accession>A0A9Q1FY00</accession>
<evidence type="ECO:0000313" key="2">
    <source>
        <dbReference type="EMBL" id="KAJ8369464.1"/>
    </source>
</evidence>
<feature type="region of interest" description="Disordered" evidence="1">
    <location>
        <begin position="141"/>
        <end position="170"/>
    </location>
</feature>
<dbReference type="InterPro" id="IPR012337">
    <property type="entry name" value="RNaseH-like_sf"/>
</dbReference>
<organism evidence="2 3">
    <name type="scientific">Synaphobranchus kaupii</name>
    <name type="common">Kaup's arrowtooth eel</name>
    <dbReference type="NCBI Taxonomy" id="118154"/>
    <lineage>
        <taxon>Eukaryota</taxon>
        <taxon>Metazoa</taxon>
        <taxon>Chordata</taxon>
        <taxon>Craniata</taxon>
        <taxon>Vertebrata</taxon>
        <taxon>Euteleostomi</taxon>
        <taxon>Actinopterygii</taxon>
        <taxon>Neopterygii</taxon>
        <taxon>Teleostei</taxon>
        <taxon>Anguilliformes</taxon>
        <taxon>Synaphobranchidae</taxon>
        <taxon>Synaphobranchus</taxon>
    </lineage>
</organism>
<reference evidence="2" key="1">
    <citation type="journal article" date="2023" name="Science">
        <title>Genome structures resolve the early diversification of teleost fishes.</title>
        <authorList>
            <person name="Parey E."/>
            <person name="Louis A."/>
            <person name="Montfort J."/>
            <person name="Bouchez O."/>
            <person name="Roques C."/>
            <person name="Iampietro C."/>
            <person name="Lluch J."/>
            <person name="Castinel A."/>
            <person name="Donnadieu C."/>
            <person name="Desvignes T."/>
            <person name="Floi Bucao C."/>
            <person name="Jouanno E."/>
            <person name="Wen M."/>
            <person name="Mejri S."/>
            <person name="Dirks R."/>
            <person name="Jansen H."/>
            <person name="Henkel C."/>
            <person name="Chen W.J."/>
            <person name="Zahm M."/>
            <person name="Cabau C."/>
            <person name="Klopp C."/>
            <person name="Thompson A.W."/>
            <person name="Robinson-Rechavi M."/>
            <person name="Braasch I."/>
            <person name="Lecointre G."/>
            <person name="Bobe J."/>
            <person name="Postlethwait J.H."/>
            <person name="Berthelot C."/>
            <person name="Roest Crollius H."/>
            <person name="Guiguen Y."/>
        </authorList>
    </citation>
    <scope>NUCLEOTIDE SEQUENCE</scope>
    <source>
        <strain evidence="2">WJC10195</strain>
    </source>
</reference>
<comment type="caution">
    <text evidence="2">The sequence shown here is derived from an EMBL/GenBank/DDBJ whole genome shotgun (WGS) entry which is preliminary data.</text>
</comment>
<dbReference type="SUPFAM" id="SSF53098">
    <property type="entry name" value="Ribonuclease H-like"/>
    <property type="match status" value="1"/>
</dbReference>
<evidence type="ECO:0000256" key="1">
    <source>
        <dbReference type="SAM" id="MobiDB-lite"/>
    </source>
</evidence>